<protein>
    <submittedName>
        <fullName evidence="3">Uncharacterized protein</fullName>
    </submittedName>
</protein>
<gene>
    <name evidence="3" type="ORF">MSPICULIGERA_LOCUS14985</name>
    <name evidence="2" type="ORF">MSPICULIGERA_LOCUS2703</name>
</gene>
<evidence type="ECO:0000313" key="2">
    <source>
        <dbReference type="EMBL" id="CAJ0564004.1"/>
    </source>
</evidence>
<feature type="non-terminal residue" evidence="3">
    <location>
        <position position="194"/>
    </location>
</feature>
<dbReference type="Proteomes" id="UP001177023">
    <property type="component" value="Unassembled WGS sequence"/>
</dbReference>
<dbReference type="AlphaFoldDB" id="A0AA36CYE4"/>
<reference evidence="3" key="1">
    <citation type="submission" date="2023-06" db="EMBL/GenBank/DDBJ databases">
        <authorList>
            <person name="Delattre M."/>
        </authorList>
    </citation>
    <scope>NUCLEOTIDE SEQUENCE</scope>
    <source>
        <strain evidence="3">AF72</strain>
    </source>
</reference>
<proteinExistence type="predicted"/>
<evidence type="ECO:0000313" key="4">
    <source>
        <dbReference type="Proteomes" id="UP001177023"/>
    </source>
</evidence>
<organism evidence="3 4">
    <name type="scientific">Mesorhabditis spiculigera</name>
    <dbReference type="NCBI Taxonomy" id="96644"/>
    <lineage>
        <taxon>Eukaryota</taxon>
        <taxon>Metazoa</taxon>
        <taxon>Ecdysozoa</taxon>
        <taxon>Nematoda</taxon>
        <taxon>Chromadorea</taxon>
        <taxon>Rhabditida</taxon>
        <taxon>Rhabditina</taxon>
        <taxon>Rhabditomorpha</taxon>
        <taxon>Rhabditoidea</taxon>
        <taxon>Rhabditidae</taxon>
        <taxon>Mesorhabditinae</taxon>
        <taxon>Mesorhabditis</taxon>
    </lineage>
</organism>
<comment type="caution">
    <text evidence="3">The sequence shown here is derived from an EMBL/GenBank/DDBJ whole genome shotgun (WGS) entry which is preliminary data.</text>
</comment>
<keyword evidence="4" id="KW-1185">Reference proteome</keyword>
<sequence>MTPTSALLLAFLGLCALSTVDAAVPLVTKIVFFNSSYTDANHKAETGDDKYSIELREWNTFGRSYPFGGCSGNMYGFDENCTITALAGDDAGKFWESTDFFLRIRIKSSLMPDKEAVRCIGLDKQSENSVRHYVGSLKVGDHKCAFHHDKFDGSNWAKGQVRQCISCCDDKWENDCDGGYVGSLMPYATKALPL</sequence>
<name>A0AA36CYE4_9BILA</name>
<keyword evidence="1" id="KW-0732">Signal</keyword>
<evidence type="ECO:0000256" key="1">
    <source>
        <dbReference type="SAM" id="SignalP"/>
    </source>
</evidence>
<accession>A0AA36CYE4</accession>
<feature type="signal peptide" evidence="1">
    <location>
        <begin position="1"/>
        <end position="22"/>
    </location>
</feature>
<evidence type="ECO:0000313" key="3">
    <source>
        <dbReference type="EMBL" id="CAJ0576698.1"/>
    </source>
</evidence>
<dbReference type="EMBL" id="CATQJA010000772">
    <property type="protein sequence ID" value="CAJ0564004.1"/>
    <property type="molecule type" value="Genomic_DNA"/>
</dbReference>
<feature type="chain" id="PRO_5041630128" evidence="1">
    <location>
        <begin position="23"/>
        <end position="194"/>
    </location>
</feature>
<dbReference type="EMBL" id="CATQJA010002645">
    <property type="protein sequence ID" value="CAJ0576698.1"/>
    <property type="molecule type" value="Genomic_DNA"/>
</dbReference>